<feature type="region of interest" description="Disordered" evidence="1">
    <location>
        <begin position="147"/>
        <end position="185"/>
    </location>
</feature>
<feature type="compositionally biased region" description="Polar residues" evidence="1">
    <location>
        <begin position="157"/>
        <end position="166"/>
    </location>
</feature>
<sequence>MCSRLTLFRLASGHETRHFRTTRPAFLKRKNRIAGLPFPSSGKNPTRPFPAGRHATSRKSLPARSPHMKAGKSLFSLPPRFQDQSPSLPAGKRAAASPVLSLSEFAGSSAIYAVPLSPGNTAYPVHSLPERQSRKDRTSVLKAGKRLSGNGKACANNAKSRQTMRNGNKRFRRFHNRPRQEENRL</sequence>
<reference evidence="2" key="1">
    <citation type="submission" date="2011-10" db="EMBL/GenBank/DDBJ databases">
        <title>The Genome Sequence of Oxalobacter formigenes HOxBLS.</title>
        <authorList>
            <consortium name="The Broad Institute Genome Sequencing Platform"/>
            <person name="Earl A."/>
            <person name="Ward D."/>
            <person name="Feldgarden M."/>
            <person name="Gevers D."/>
            <person name="Allison M.J."/>
            <person name="Humphrey S."/>
            <person name="Young S.K."/>
            <person name="Zeng Q."/>
            <person name="Gargeya S."/>
            <person name="Fitzgerald M."/>
            <person name="Haas B."/>
            <person name="Abouelleil A."/>
            <person name="Alvarado L."/>
            <person name="Arachchi H.M."/>
            <person name="Berlin A."/>
            <person name="Brown A."/>
            <person name="Chapman S.B."/>
            <person name="Chen Z."/>
            <person name="Dunbar C."/>
            <person name="Freedman E."/>
            <person name="Gearin G."/>
            <person name="Goldberg J."/>
            <person name="Griggs A."/>
            <person name="Gujja S."/>
            <person name="Heiman D."/>
            <person name="Howarth C."/>
            <person name="Larson L."/>
            <person name="Lui A."/>
            <person name="MacDonald P.J.P."/>
            <person name="Montmayeur A."/>
            <person name="Murphy C."/>
            <person name="Neiman D."/>
            <person name="Pearson M."/>
            <person name="Priest M."/>
            <person name="Roberts A."/>
            <person name="Saif S."/>
            <person name="Shea T."/>
            <person name="Shenoy N."/>
            <person name="Sisk P."/>
            <person name="Stolte C."/>
            <person name="Sykes S."/>
            <person name="Wortman J."/>
            <person name="Nusbaum C."/>
            <person name="Birren B."/>
        </authorList>
    </citation>
    <scope>NUCLEOTIDE SEQUENCE [LARGE SCALE GENOMIC DNA]</scope>
    <source>
        <strain evidence="2">HOxBLS</strain>
    </source>
</reference>
<accession>T5LTB8</accession>
<dbReference type="EMBL" id="ACDP02000007">
    <property type="protein sequence ID" value="EQM95294.1"/>
    <property type="molecule type" value="Genomic_DNA"/>
</dbReference>
<evidence type="ECO:0000313" key="3">
    <source>
        <dbReference type="Proteomes" id="UP000003973"/>
    </source>
</evidence>
<feature type="compositionally biased region" description="Basic residues" evidence="1">
    <location>
        <begin position="167"/>
        <end position="177"/>
    </location>
</feature>
<evidence type="ECO:0000313" key="2">
    <source>
        <dbReference type="EMBL" id="EQM95294.1"/>
    </source>
</evidence>
<dbReference type="HOGENOM" id="CLU_1459945_0_0_4"/>
<comment type="caution">
    <text evidence="2">The sequence shown here is derived from an EMBL/GenBank/DDBJ whole genome shotgun (WGS) entry which is preliminary data.</text>
</comment>
<name>T5LTB8_9BURK</name>
<dbReference type="AlphaFoldDB" id="T5LTB8"/>
<organism evidence="2 3">
    <name type="scientific">Oxalobacter paraformigenes</name>
    <dbReference type="NCBI Taxonomy" id="556268"/>
    <lineage>
        <taxon>Bacteria</taxon>
        <taxon>Pseudomonadati</taxon>
        <taxon>Pseudomonadota</taxon>
        <taxon>Betaproteobacteria</taxon>
        <taxon>Burkholderiales</taxon>
        <taxon>Oxalobacteraceae</taxon>
        <taxon>Oxalobacter</taxon>
    </lineage>
</organism>
<protein>
    <submittedName>
        <fullName evidence="2">Uncharacterized protein</fullName>
    </submittedName>
</protein>
<gene>
    <name evidence="2" type="ORF">OFAG_02154</name>
</gene>
<keyword evidence="3" id="KW-1185">Reference proteome</keyword>
<dbReference type="Proteomes" id="UP000003973">
    <property type="component" value="Unassembled WGS sequence"/>
</dbReference>
<proteinExistence type="predicted"/>
<feature type="region of interest" description="Disordered" evidence="1">
    <location>
        <begin position="34"/>
        <end position="92"/>
    </location>
</feature>
<evidence type="ECO:0000256" key="1">
    <source>
        <dbReference type="SAM" id="MobiDB-lite"/>
    </source>
</evidence>